<dbReference type="Proteomes" id="UP000694865">
    <property type="component" value="Unplaced"/>
</dbReference>
<dbReference type="CDD" id="cd23963">
    <property type="entry name" value="GT29_ST8SIA"/>
    <property type="match status" value="1"/>
</dbReference>
<comment type="similarity">
    <text evidence="2">Belongs to the glycosyltransferase 29 family.</text>
</comment>
<keyword evidence="7" id="KW-1133">Transmembrane helix</keyword>
<keyword evidence="9" id="KW-0472">Membrane</keyword>
<proteinExistence type="inferred from homology"/>
<evidence type="ECO:0000256" key="3">
    <source>
        <dbReference type="ARBA" id="ARBA00022676"/>
    </source>
</evidence>
<dbReference type="InterPro" id="IPR038578">
    <property type="entry name" value="GT29-like_sf"/>
</dbReference>
<evidence type="ECO:0000256" key="8">
    <source>
        <dbReference type="ARBA" id="ARBA00023034"/>
    </source>
</evidence>
<reference evidence="12" key="1">
    <citation type="submission" date="2025-08" db="UniProtKB">
        <authorList>
            <consortium name="RefSeq"/>
        </authorList>
    </citation>
    <scope>IDENTIFICATION</scope>
    <source>
        <tissue evidence="12">Testes</tissue>
    </source>
</reference>
<keyword evidence="8" id="KW-0333">Golgi apparatus</keyword>
<keyword evidence="3" id="KW-0328">Glycosyltransferase</keyword>
<evidence type="ECO:0000256" key="10">
    <source>
        <dbReference type="ARBA" id="ARBA00023180"/>
    </source>
</evidence>
<organism evidence="11 12">
    <name type="scientific">Saccoglossus kowalevskii</name>
    <name type="common">Acorn worm</name>
    <dbReference type="NCBI Taxonomy" id="10224"/>
    <lineage>
        <taxon>Eukaryota</taxon>
        <taxon>Metazoa</taxon>
        <taxon>Hemichordata</taxon>
        <taxon>Enteropneusta</taxon>
        <taxon>Harrimaniidae</taxon>
        <taxon>Saccoglossus</taxon>
    </lineage>
</organism>
<dbReference type="PANTHER" id="PTHR11987">
    <property type="entry name" value="ALPHA-2,8-SIALYLTRANSFERASE"/>
    <property type="match status" value="1"/>
</dbReference>
<dbReference type="Pfam" id="PF00777">
    <property type="entry name" value="Glyco_transf_29"/>
    <property type="match status" value="1"/>
</dbReference>
<evidence type="ECO:0000256" key="1">
    <source>
        <dbReference type="ARBA" id="ARBA00004323"/>
    </source>
</evidence>
<dbReference type="InterPro" id="IPR050943">
    <property type="entry name" value="Glycosyltr_29_Sialyltrsf"/>
</dbReference>
<keyword evidence="6" id="KW-0735">Signal-anchor</keyword>
<evidence type="ECO:0000256" key="2">
    <source>
        <dbReference type="ARBA" id="ARBA00006003"/>
    </source>
</evidence>
<evidence type="ECO:0000256" key="4">
    <source>
        <dbReference type="ARBA" id="ARBA00022679"/>
    </source>
</evidence>
<dbReference type="Gene3D" id="3.90.1480.20">
    <property type="entry name" value="Glycosyl transferase family 29"/>
    <property type="match status" value="1"/>
</dbReference>
<keyword evidence="10" id="KW-0325">Glycoprotein</keyword>
<name>A0ABM0LUP5_SACKO</name>
<gene>
    <name evidence="12" type="primary">LOC102800526</name>
</gene>
<evidence type="ECO:0000256" key="9">
    <source>
        <dbReference type="ARBA" id="ARBA00023136"/>
    </source>
</evidence>
<evidence type="ECO:0000256" key="5">
    <source>
        <dbReference type="ARBA" id="ARBA00022692"/>
    </source>
</evidence>
<keyword evidence="11" id="KW-1185">Reference proteome</keyword>
<comment type="subcellular location">
    <subcellularLocation>
        <location evidence="1">Golgi apparatus membrane</location>
        <topology evidence="1">Single-pass type II membrane protein</topology>
    </subcellularLocation>
</comment>
<protein>
    <submittedName>
        <fullName evidence="12">Sia-alpha-2,3-Gal-beta-1,4-GlcNAc-R:alpha 2,8-sialyltransferase-like</fullName>
    </submittedName>
</protein>
<evidence type="ECO:0000256" key="6">
    <source>
        <dbReference type="ARBA" id="ARBA00022968"/>
    </source>
</evidence>
<keyword evidence="5" id="KW-0812">Transmembrane</keyword>
<evidence type="ECO:0000313" key="12">
    <source>
        <dbReference type="RefSeq" id="XP_006811486.1"/>
    </source>
</evidence>
<dbReference type="PANTHER" id="PTHR11987:SF53">
    <property type="entry name" value="ALPHA-2,8-SIALYLTRANSFERASE 8F-LIKE"/>
    <property type="match status" value="1"/>
</dbReference>
<dbReference type="GeneID" id="102800526"/>
<dbReference type="RefSeq" id="XP_006811486.1">
    <property type="nucleotide sequence ID" value="XM_006811423.1"/>
</dbReference>
<accession>A0ABM0LUP5</accession>
<sequence length="465" mass="54356">MCYCKNCHTHRRDNEVYQRGSPAKDYVLPLGWARIPLRVADVPSKHHIAFHGTDSEYVKSILKYGLRKPGDKTPDGELIEERRGHFNDDMKPEGFDTKQIFLSPSIIYSGNRAYANIKEWYDKESGTKNKARVAFQAWIRPGSYDVNHHTISADYQIDKHIPNSELEWSTKDKSAIILKYILEDTIRDAEYWTMNSTSLHDTRKNKIIVDSSMNVENWRFNRTRLYETRFKLYQHLLRYNFSAEWRYRNFLEYAANKDKMHYKLCSVVGNGGILKNSRCGAEIDKADYVFRANLPSIRNFTDDAGKKTNLSSFNPSIISNRYHNNLSGFKEDLDAYQGLILFSRTETIKGAKRSFLSYVIENTTLSDLEVELNYLFAVETFWLCNKRVTTGLLLVSLALTRCDELNLFGFWPFDTDKEGNYVPYHYTEDSNWKEALKLHNMPCEFQILRELHIKGVLKLHIEKCE</sequence>
<evidence type="ECO:0000313" key="11">
    <source>
        <dbReference type="Proteomes" id="UP000694865"/>
    </source>
</evidence>
<keyword evidence="4" id="KW-0808">Transferase</keyword>
<dbReference type="InterPro" id="IPR001675">
    <property type="entry name" value="Glyco_trans_29"/>
</dbReference>
<evidence type="ECO:0000256" key="7">
    <source>
        <dbReference type="ARBA" id="ARBA00022989"/>
    </source>
</evidence>